<keyword evidence="2" id="KW-0677">Repeat</keyword>
<keyword evidence="1" id="KW-0479">Metal-binding</keyword>
<feature type="domain" description="Phorbol-ester/DAG-type" evidence="5">
    <location>
        <begin position="70"/>
        <end position="119"/>
    </location>
</feature>
<evidence type="ECO:0000256" key="2">
    <source>
        <dbReference type="ARBA" id="ARBA00022737"/>
    </source>
</evidence>
<evidence type="ECO:0000313" key="7">
    <source>
        <dbReference type="Proteomes" id="UP000026960"/>
    </source>
</evidence>
<evidence type="ECO:0000256" key="4">
    <source>
        <dbReference type="SAM" id="MobiDB-lite"/>
    </source>
</evidence>
<dbReference type="InterPro" id="IPR004146">
    <property type="entry name" value="DC1"/>
</dbReference>
<sequence length="414" mass="44116">MAASVTCKLHPGHSLTRHHYGGEEGHACVCALCERIIAGAGYRCGECGGFDAHEACLSLPMRVAFVGHPAHELTLSLLTASRWCDACRVASHAGCCVYRCVACDFDVHARCTSLLDGKQQHGRKRGVARRVGMAALRMGLFGLRVADAVTGGFGSPVIELIMAAASGNQLTESRTHFAHPQHPLLKTQYRCDHCDFDIHEACADFFPEKMITPPPNFFGHPWSHNLALRQVTAADGSWPCTLCRGPFQHGHLAYRCGARRCGFAAHPLCTMLPGEIRSPLHRKHALTHTELIPSRLTSGPCKPAEMARVCSVCRRDCSTVRTRHYRCASCMFVLHIGGCVSGVPPPPAPDGEDQGSSGPDGARGSCGGAAAAPAPAVARFLVVVAEQQLAADFPAANGMVAVINALQASLSSND</sequence>
<keyword evidence="3" id="KW-0862">Zinc</keyword>
<reference evidence="6" key="2">
    <citation type="submission" date="2015-03" db="UniProtKB">
        <authorList>
            <consortium name="EnsemblPlants"/>
        </authorList>
    </citation>
    <scope>IDENTIFICATION</scope>
</reference>
<dbReference type="HOGENOM" id="CLU_615961_0_0_1"/>
<evidence type="ECO:0000256" key="1">
    <source>
        <dbReference type="ARBA" id="ARBA00022723"/>
    </source>
</evidence>
<dbReference type="PROSITE" id="PS50081">
    <property type="entry name" value="ZF_DAG_PE_2"/>
    <property type="match status" value="1"/>
</dbReference>
<dbReference type="PANTHER" id="PTHR47841:SF2">
    <property type="entry name" value="OS07G0609800 PROTEIN"/>
    <property type="match status" value="1"/>
</dbReference>
<organism evidence="6">
    <name type="scientific">Oryza barthii</name>
    <dbReference type="NCBI Taxonomy" id="65489"/>
    <lineage>
        <taxon>Eukaryota</taxon>
        <taxon>Viridiplantae</taxon>
        <taxon>Streptophyta</taxon>
        <taxon>Embryophyta</taxon>
        <taxon>Tracheophyta</taxon>
        <taxon>Spermatophyta</taxon>
        <taxon>Magnoliopsida</taxon>
        <taxon>Liliopsida</taxon>
        <taxon>Poales</taxon>
        <taxon>Poaceae</taxon>
        <taxon>BOP clade</taxon>
        <taxon>Oryzoideae</taxon>
        <taxon>Oryzeae</taxon>
        <taxon>Oryzinae</taxon>
        <taxon>Oryza</taxon>
    </lineage>
</organism>
<dbReference type="InterPro" id="IPR002219">
    <property type="entry name" value="PKC_DAG/PE"/>
</dbReference>
<accession>A0A0D3GTE8</accession>
<dbReference type="Proteomes" id="UP000026960">
    <property type="component" value="Chromosome 7"/>
</dbReference>
<dbReference type="Gene3D" id="3.30.60.20">
    <property type="match status" value="1"/>
</dbReference>
<name>A0A0D3GTE8_9ORYZ</name>
<dbReference type="PaxDb" id="65489-OBART07G21830.1"/>
<dbReference type="Gramene" id="OBART07G21830.1">
    <property type="protein sequence ID" value="OBART07G21830.1"/>
    <property type="gene ID" value="OBART07G21830"/>
</dbReference>
<dbReference type="eggNOG" id="ENOG502T1V0">
    <property type="taxonomic scope" value="Eukaryota"/>
</dbReference>
<dbReference type="SUPFAM" id="SSF57889">
    <property type="entry name" value="Cysteine-rich domain"/>
    <property type="match status" value="2"/>
</dbReference>
<dbReference type="Pfam" id="PF03107">
    <property type="entry name" value="C1_2"/>
    <property type="match status" value="1"/>
</dbReference>
<evidence type="ECO:0000256" key="3">
    <source>
        <dbReference type="ARBA" id="ARBA00022833"/>
    </source>
</evidence>
<feature type="region of interest" description="Disordered" evidence="4">
    <location>
        <begin position="344"/>
        <end position="367"/>
    </location>
</feature>
<dbReference type="AlphaFoldDB" id="A0A0D3GTE8"/>
<keyword evidence="7" id="KW-1185">Reference proteome</keyword>
<dbReference type="GO" id="GO:0046872">
    <property type="term" value="F:metal ion binding"/>
    <property type="evidence" value="ECO:0007669"/>
    <property type="project" value="UniProtKB-KW"/>
</dbReference>
<dbReference type="InterPro" id="IPR046349">
    <property type="entry name" value="C1-like_sf"/>
</dbReference>
<evidence type="ECO:0000313" key="6">
    <source>
        <dbReference type="EnsemblPlants" id="OBART07G21830.1"/>
    </source>
</evidence>
<dbReference type="PANTHER" id="PTHR47841">
    <property type="entry name" value="DIACYLGLYCEROL KINASE THETA-LIKE-RELATED"/>
    <property type="match status" value="1"/>
</dbReference>
<proteinExistence type="predicted"/>
<protein>
    <recommendedName>
        <fullName evidence="5">Phorbol-ester/DAG-type domain-containing protein</fullName>
    </recommendedName>
</protein>
<dbReference type="EnsemblPlants" id="OBART07G21830.1">
    <property type="protein sequence ID" value="OBART07G21830.1"/>
    <property type="gene ID" value="OBART07G21830"/>
</dbReference>
<evidence type="ECO:0000259" key="5">
    <source>
        <dbReference type="PROSITE" id="PS50081"/>
    </source>
</evidence>
<reference evidence="6" key="1">
    <citation type="journal article" date="2009" name="Rice">
        <title>De Novo Next Generation Sequencing of Plant Genomes.</title>
        <authorList>
            <person name="Rounsley S."/>
            <person name="Marri P.R."/>
            <person name="Yu Y."/>
            <person name="He R."/>
            <person name="Sisneros N."/>
            <person name="Goicoechea J.L."/>
            <person name="Lee S.J."/>
            <person name="Angelova A."/>
            <person name="Kudrna D."/>
            <person name="Luo M."/>
            <person name="Affourtit J."/>
            <person name="Desany B."/>
            <person name="Knight J."/>
            <person name="Niazi F."/>
            <person name="Egholm M."/>
            <person name="Wing R.A."/>
        </authorList>
    </citation>
    <scope>NUCLEOTIDE SEQUENCE [LARGE SCALE GENOMIC DNA]</scope>
    <source>
        <strain evidence="6">cv. IRGC 105608</strain>
    </source>
</reference>